<protein>
    <submittedName>
        <fullName evidence="3">Ser/Thr protein kinase RdoA involved in Cpx stress response, MazF antagonist</fullName>
    </submittedName>
</protein>
<evidence type="ECO:0000259" key="2">
    <source>
        <dbReference type="Pfam" id="PF01636"/>
    </source>
</evidence>
<dbReference type="InterPro" id="IPR011009">
    <property type="entry name" value="Kinase-like_dom_sf"/>
</dbReference>
<name>A0A1H6W9J4_9DEIO</name>
<proteinExistence type="inferred from homology"/>
<accession>A0A1H6W9J4</accession>
<dbReference type="RefSeq" id="WP_177183072.1">
    <property type="nucleotide sequence ID" value="NZ_FNZA01000004.1"/>
</dbReference>
<feature type="domain" description="Aminoglycoside phosphotransferase" evidence="2">
    <location>
        <begin position="36"/>
        <end position="265"/>
    </location>
</feature>
<dbReference type="Pfam" id="PF01636">
    <property type="entry name" value="APH"/>
    <property type="match status" value="1"/>
</dbReference>
<dbReference type="InterPro" id="IPR050249">
    <property type="entry name" value="Pseudomonas-type_ThrB"/>
</dbReference>
<dbReference type="Gene3D" id="3.90.1200.10">
    <property type="match status" value="1"/>
</dbReference>
<sequence>MDFDQRSQRSQVARLRPLARQALAAYPLEVTGLRLLHHGFNTTFRVDTVQGERYALRLNVNSRRTRGQIGAEMAWLAALARDTDLVLPVPQPRRDGALFGQVWSEDLGRELPAALFSWLPGRNLGDRATPAQLRAVGQAAATLHAHARRWSLPPGTGLIALDTPLMDSPNTLAAEHPLLTPECREVIGLVWTRVTDTLGRLFQADTPRPLHADLHAWNLKWHRGQLAVFDFDDSGIGVPVQDLAIAAYYLRPRAELEEALLSGYAGVAALPPCSPPDFESLIAGRNLVLLNDLFSTTTAEIRALLPRYLPNTVTKLRHFLESGTYRHDLPGLLE</sequence>
<keyword evidence="3" id="KW-0808">Transferase</keyword>
<reference evidence="4" key="1">
    <citation type="submission" date="2016-10" db="EMBL/GenBank/DDBJ databases">
        <authorList>
            <person name="Varghese N."/>
            <person name="Submissions S."/>
        </authorList>
    </citation>
    <scope>NUCLEOTIDE SEQUENCE [LARGE SCALE GENOMIC DNA]</scope>
    <source>
        <strain evidence="4">CGMCC 1.10218</strain>
    </source>
</reference>
<dbReference type="STRING" id="856736.SAMN04488058_104104"/>
<dbReference type="PANTHER" id="PTHR21064:SF6">
    <property type="entry name" value="AMINOGLYCOSIDE PHOSPHOTRANSFERASE DOMAIN-CONTAINING PROTEIN"/>
    <property type="match status" value="1"/>
</dbReference>
<keyword evidence="4" id="KW-1185">Reference proteome</keyword>
<dbReference type="InterPro" id="IPR002575">
    <property type="entry name" value="Aminoglycoside_PTrfase"/>
</dbReference>
<gene>
    <name evidence="3" type="ORF">SAMN04488058_104104</name>
</gene>
<evidence type="ECO:0000256" key="1">
    <source>
        <dbReference type="ARBA" id="ARBA00038240"/>
    </source>
</evidence>
<dbReference type="GO" id="GO:0009088">
    <property type="term" value="P:threonine biosynthetic process"/>
    <property type="evidence" value="ECO:0007669"/>
    <property type="project" value="TreeGrafter"/>
</dbReference>
<dbReference type="EMBL" id="FNZA01000004">
    <property type="protein sequence ID" value="SEJ13699.1"/>
    <property type="molecule type" value="Genomic_DNA"/>
</dbReference>
<evidence type="ECO:0000313" key="4">
    <source>
        <dbReference type="Proteomes" id="UP000199223"/>
    </source>
</evidence>
<evidence type="ECO:0000313" key="3">
    <source>
        <dbReference type="EMBL" id="SEJ13699.1"/>
    </source>
</evidence>
<dbReference type="SUPFAM" id="SSF56112">
    <property type="entry name" value="Protein kinase-like (PK-like)"/>
    <property type="match status" value="1"/>
</dbReference>
<dbReference type="Proteomes" id="UP000199223">
    <property type="component" value="Unassembled WGS sequence"/>
</dbReference>
<dbReference type="PANTHER" id="PTHR21064">
    <property type="entry name" value="AMINOGLYCOSIDE PHOSPHOTRANSFERASE DOMAIN-CONTAINING PROTEIN-RELATED"/>
    <property type="match status" value="1"/>
</dbReference>
<dbReference type="GO" id="GO:0004413">
    <property type="term" value="F:homoserine kinase activity"/>
    <property type="evidence" value="ECO:0007669"/>
    <property type="project" value="TreeGrafter"/>
</dbReference>
<comment type="similarity">
    <text evidence="1">Belongs to the pseudomonas-type ThrB family.</text>
</comment>
<keyword evidence="3" id="KW-0418">Kinase</keyword>
<dbReference type="AlphaFoldDB" id="A0A1H6W9J4"/>
<organism evidence="3 4">
    <name type="scientific">Deinococcus reticulitermitis</name>
    <dbReference type="NCBI Taxonomy" id="856736"/>
    <lineage>
        <taxon>Bacteria</taxon>
        <taxon>Thermotogati</taxon>
        <taxon>Deinococcota</taxon>
        <taxon>Deinococci</taxon>
        <taxon>Deinococcales</taxon>
        <taxon>Deinococcaceae</taxon>
        <taxon>Deinococcus</taxon>
    </lineage>
</organism>